<reference evidence="2" key="1">
    <citation type="submission" date="2023-10" db="EMBL/GenBank/DDBJ databases">
        <title>Genome assembly of Pristionchus species.</title>
        <authorList>
            <person name="Yoshida K."/>
            <person name="Sommer R.J."/>
        </authorList>
    </citation>
    <scope>NUCLEOTIDE SEQUENCE</scope>
    <source>
        <strain evidence="2">RS5133</strain>
    </source>
</reference>
<feature type="transmembrane region" description="Helical" evidence="1">
    <location>
        <begin position="21"/>
        <end position="41"/>
    </location>
</feature>
<gene>
    <name evidence="2" type="ORF">PFISCL1PPCAC_26330</name>
</gene>
<protein>
    <recommendedName>
        <fullName evidence="4">G protein-coupled receptor</fullName>
    </recommendedName>
</protein>
<feature type="non-terminal residue" evidence="2">
    <location>
        <position position="1"/>
    </location>
</feature>
<keyword evidence="1" id="KW-1133">Transmembrane helix</keyword>
<feature type="transmembrane region" description="Helical" evidence="1">
    <location>
        <begin position="82"/>
        <end position="103"/>
    </location>
</feature>
<sequence length="279" mass="31941">VYSIGHEDYSVFKMVRDGGGFAVMLFLIITIRSDIVLRARYSKELVPFVGLLTVNRFVRSSQSLAQEIIDGNLPVPEYFCTVLFYCKMLIHNVAFMFAIYLSIQQFLRHRSRPSFSGLRWVQVTTVHALVIFTVHLFTGKEIRPERCCCVNLNMDMNYGTAIADIIIHAVCFLSNMIVAVNARAHNAILPFSLVSLSVITMFDLCFTVFPLTAIVPKSLPNFVTLIIFFSRGEIYILVSLLLLILLDRRFRIVVSTRFVAFFRRQKYEVEQDLLGAEIE</sequence>
<keyword evidence="1" id="KW-0812">Transmembrane</keyword>
<evidence type="ECO:0008006" key="4">
    <source>
        <dbReference type="Google" id="ProtNLM"/>
    </source>
</evidence>
<feature type="transmembrane region" description="Helical" evidence="1">
    <location>
        <begin position="158"/>
        <end position="180"/>
    </location>
</feature>
<accession>A0AAV5WWG6</accession>
<dbReference type="EMBL" id="BTSY01000007">
    <property type="protein sequence ID" value="GMT35033.1"/>
    <property type="molecule type" value="Genomic_DNA"/>
</dbReference>
<organism evidence="2 3">
    <name type="scientific">Pristionchus fissidentatus</name>
    <dbReference type="NCBI Taxonomy" id="1538716"/>
    <lineage>
        <taxon>Eukaryota</taxon>
        <taxon>Metazoa</taxon>
        <taxon>Ecdysozoa</taxon>
        <taxon>Nematoda</taxon>
        <taxon>Chromadorea</taxon>
        <taxon>Rhabditida</taxon>
        <taxon>Rhabditina</taxon>
        <taxon>Diplogasteromorpha</taxon>
        <taxon>Diplogasteroidea</taxon>
        <taxon>Neodiplogasteridae</taxon>
        <taxon>Pristionchus</taxon>
    </lineage>
</organism>
<comment type="caution">
    <text evidence="2">The sequence shown here is derived from an EMBL/GenBank/DDBJ whole genome shotgun (WGS) entry which is preliminary data.</text>
</comment>
<proteinExistence type="predicted"/>
<keyword evidence="3" id="KW-1185">Reference proteome</keyword>
<evidence type="ECO:0000313" key="3">
    <source>
        <dbReference type="Proteomes" id="UP001432322"/>
    </source>
</evidence>
<feature type="transmembrane region" description="Helical" evidence="1">
    <location>
        <begin position="187"/>
        <end position="210"/>
    </location>
</feature>
<dbReference type="AlphaFoldDB" id="A0AAV5WWG6"/>
<dbReference type="Proteomes" id="UP001432322">
    <property type="component" value="Unassembled WGS sequence"/>
</dbReference>
<feature type="transmembrane region" description="Helical" evidence="1">
    <location>
        <begin position="115"/>
        <end position="138"/>
    </location>
</feature>
<evidence type="ECO:0000313" key="2">
    <source>
        <dbReference type="EMBL" id="GMT35033.1"/>
    </source>
</evidence>
<evidence type="ECO:0000256" key="1">
    <source>
        <dbReference type="SAM" id="Phobius"/>
    </source>
</evidence>
<name>A0AAV5WWG6_9BILA</name>
<keyword evidence="1" id="KW-0472">Membrane</keyword>
<feature type="transmembrane region" description="Helical" evidence="1">
    <location>
        <begin position="222"/>
        <end position="246"/>
    </location>
</feature>